<proteinExistence type="predicted"/>
<dbReference type="RefSeq" id="XP_012210230.1">
    <property type="nucleotide sequence ID" value="XM_012354840.1"/>
</dbReference>
<name>A0A067BKS8_SAPPC</name>
<evidence type="ECO:0000313" key="2">
    <source>
        <dbReference type="Proteomes" id="UP000030745"/>
    </source>
</evidence>
<dbReference type="AlphaFoldDB" id="A0A067BKS8"/>
<dbReference type="VEuPathDB" id="FungiDB:SPRG_15739"/>
<reference evidence="1 2" key="1">
    <citation type="journal article" date="2013" name="PLoS Genet.">
        <title>Distinctive expansion of potential virulence genes in the genome of the oomycete fish pathogen Saprolegnia parasitica.</title>
        <authorList>
            <person name="Jiang R.H."/>
            <person name="de Bruijn I."/>
            <person name="Haas B.J."/>
            <person name="Belmonte R."/>
            <person name="Lobach L."/>
            <person name="Christie J."/>
            <person name="van den Ackerveken G."/>
            <person name="Bottin A."/>
            <person name="Bulone V."/>
            <person name="Diaz-Moreno S.M."/>
            <person name="Dumas B."/>
            <person name="Fan L."/>
            <person name="Gaulin E."/>
            <person name="Govers F."/>
            <person name="Grenville-Briggs L.J."/>
            <person name="Horner N.R."/>
            <person name="Levin J.Z."/>
            <person name="Mammella M."/>
            <person name="Meijer H.J."/>
            <person name="Morris P."/>
            <person name="Nusbaum C."/>
            <person name="Oome S."/>
            <person name="Phillips A.J."/>
            <person name="van Rooyen D."/>
            <person name="Rzeszutek E."/>
            <person name="Saraiva M."/>
            <person name="Secombes C.J."/>
            <person name="Seidl M.F."/>
            <person name="Snel B."/>
            <person name="Stassen J.H."/>
            <person name="Sykes S."/>
            <person name="Tripathy S."/>
            <person name="van den Berg H."/>
            <person name="Vega-Arreguin J.C."/>
            <person name="Wawra S."/>
            <person name="Young S.K."/>
            <person name="Zeng Q."/>
            <person name="Dieguez-Uribeondo J."/>
            <person name="Russ C."/>
            <person name="Tyler B.M."/>
            <person name="van West P."/>
        </authorList>
    </citation>
    <scope>NUCLEOTIDE SEQUENCE [LARGE SCALE GENOMIC DNA]</scope>
    <source>
        <strain evidence="1 2">CBS 223.65</strain>
    </source>
</reference>
<dbReference type="EMBL" id="KK583373">
    <property type="protein sequence ID" value="KDO19074.1"/>
    <property type="molecule type" value="Genomic_DNA"/>
</dbReference>
<dbReference type="KEGG" id="spar:SPRG_15739"/>
<evidence type="ECO:0000313" key="1">
    <source>
        <dbReference type="EMBL" id="KDO19074.1"/>
    </source>
</evidence>
<sequence length="167" mass="18144">MVDLPIPHLPKMRDDHDGDVYLYIRDTLVNKVVVGDPYPIHVPRGVWYREALKGAIKGVMACLFPAAVVGAALASLSMLAPQAPRMVRSAKLLTDKVVSRILPAPSAQDARKGLRIDEIVQLGDPQRTYGGSKTVVNQDGDKVLRGSAENIAAYEREMAATATNRLT</sequence>
<gene>
    <name evidence="1" type="ORF">SPRG_15739</name>
</gene>
<organism evidence="1 2">
    <name type="scientific">Saprolegnia parasitica (strain CBS 223.65)</name>
    <dbReference type="NCBI Taxonomy" id="695850"/>
    <lineage>
        <taxon>Eukaryota</taxon>
        <taxon>Sar</taxon>
        <taxon>Stramenopiles</taxon>
        <taxon>Oomycota</taxon>
        <taxon>Saprolegniomycetes</taxon>
        <taxon>Saprolegniales</taxon>
        <taxon>Saprolegniaceae</taxon>
        <taxon>Saprolegnia</taxon>
    </lineage>
</organism>
<accession>A0A067BKS8</accession>
<protein>
    <submittedName>
        <fullName evidence="1">Uncharacterized protein</fullName>
    </submittedName>
</protein>
<keyword evidence="2" id="KW-1185">Reference proteome</keyword>
<dbReference type="GeneID" id="24137436"/>
<dbReference type="Proteomes" id="UP000030745">
    <property type="component" value="Unassembled WGS sequence"/>
</dbReference>